<feature type="region of interest" description="Disordered" evidence="1">
    <location>
        <begin position="1"/>
        <end position="27"/>
    </location>
</feature>
<feature type="transmembrane region" description="Helical" evidence="2">
    <location>
        <begin position="138"/>
        <end position="158"/>
    </location>
</feature>
<keyword evidence="2" id="KW-0472">Membrane</keyword>
<keyword evidence="2" id="KW-0812">Transmembrane</keyword>
<organism evidence="3 4">
    <name type="scientific">Actinoplanes cyaneus</name>
    <dbReference type="NCBI Taxonomy" id="52696"/>
    <lineage>
        <taxon>Bacteria</taxon>
        <taxon>Bacillati</taxon>
        <taxon>Actinomycetota</taxon>
        <taxon>Actinomycetes</taxon>
        <taxon>Micromonosporales</taxon>
        <taxon>Micromonosporaceae</taxon>
        <taxon>Actinoplanes</taxon>
    </lineage>
</organism>
<sequence length="207" mass="20627">MTAPAPSGEPVAAATSSGEPAAGATPGTRRSHLTAVLACLAGAGLTLYAVTRTWSSTVEHRTGLSDLTTIRTGADEQPWLVGLAVVALAGAGALLATKGLARRILGGVLLLAGAGIAAGAVLARAALDAGEAGAAATLWPVACVAGGLAIAMGGLLAARHGHLWAAMSSRYERRPAPAAVRREGSDREPADNRAAWDALDRGDDPTD</sequence>
<dbReference type="AlphaFoldDB" id="A0A919IDR0"/>
<dbReference type="Pfam" id="PF09534">
    <property type="entry name" value="Trp_oprn_chp"/>
    <property type="match status" value="1"/>
</dbReference>
<feature type="transmembrane region" description="Helical" evidence="2">
    <location>
        <begin position="104"/>
        <end position="126"/>
    </location>
</feature>
<feature type="region of interest" description="Disordered" evidence="1">
    <location>
        <begin position="174"/>
        <end position="207"/>
    </location>
</feature>
<feature type="transmembrane region" description="Helical" evidence="2">
    <location>
        <begin position="33"/>
        <end position="51"/>
    </location>
</feature>
<keyword evidence="4" id="KW-1185">Reference proteome</keyword>
<comment type="caution">
    <text evidence="3">The sequence shown here is derived from an EMBL/GenBank/DDBJ whole genome shotgun (WGS) entry which is preliminary data.</text>
</comment>
<feature type="compositionally biased region" description="Basic and acidic residues" evidence="1">
    <location>
        <begin position="174"/>
        <end position="191"/>
    </location>
</feature>
<evidence type="ECO:0000256" key="2">
    <source>
        <dbReference type="SAM" id="Phobius"/>
    </source>
</evidence>
<reference evidence="3" key="1">
    <citation type="submission" date="2021-01" db="EMBL/GenBank/DDBJ databases">
        <title>Whole genome shotgun sequence of Actinoplanes cyaneus NBRC 14990.</title>
        <authorList>
            <person name="Komaki H."/>
            <person name="Tamura T."/>
        </authorList>
    </citation>
    <scope>NUCLEOTIDE SEQUENCE</scope>
    <source>
        <strain evidence="3">NBRC 14990</strain>
    </source>
</reference>
<proteinExistence type="predicted"/>
<feature type="compositionally biased region" description="Basic and acidic residues" evidence="1">
    <location>
        <begin position="198"/>
        <end position="207"/>
    </location>
</feature>
<keyword evidence="2" id="KW-1133">Transmembrane helix</keyword>
<name>A0A919IDR0_9ACTN</name>
<gene>
    <name evidence="3" type="ORF">Acy02nite_12420</name>
</gene>
<dbReference type="Proteomes" id="UP000619479">
    <property type="component" value="Unassembled WGS sequence"/>
</dbReference>
<feature type="transmembrane region" description="Helical" evidence="2">
    <location>
        <begin position="79"/>
        <end position="97"/>
    </location>
</feature>
<evidence type="ECO:0000313" key="4">
    <source>
        <dbReference type="Proteomes" id="UP000619479"/>
    </source>
</evidence>
<protein>
    <recommendedName>
        <fullName evidence="5">Trp biosynthesis associated, transmembrane protein, Oprn/Chp</fullName>
    </recommendedName>
</protein>
<dbReference type="RefSeq" id="WP_203738789.1">
    <property type="nucleotide sequence ID" value="NZ_BOMH01000007.1"/>
</dbReference>
<dbReference type="EMBL" id="BOMH01000007">
    <property type="protein sequence ID" value="GID63361.1"/>
    <property type="molecule type" value="Genomic_DNA"/>
</dbReference>
<evidence type="ECO:0008006" key="5">
    <source>
        <dbReference type="Google" id="ProtNLM"/>
    </source>
</evidence>
<dbReference type="InterPro" id="IPR019051">
    <property type="entry name" value="Trp_biosyn_TM_oprn/chp"/>
</dbReference>
<evidence type="ECO:0000313" key="3">
    <source>
        <dbReference type="EMBL" id="GID63361.1"/>
    </source>
</evidence>
<accession>A0A919IDR0</accession>
<evidence type="ECO:0000256" key="1">
    <source>
        <dbReference type="SAM" id="MobiDB-lite"/>
    </source>
</evidence>